<dbReference type="EMBL" id="CAJVPQ010000698">
    <property type="protein sequence ID" value="CAG8503454.1"/>
    <property type="molecule type" value="Genomic_DNA"/>
</dbReference>
<evidence type="ECO:0000313" key="2">
    <source>
        <dbReference type="Proteomes" id="UP000789570"/>
    </source>
</evidence>
<gene>
    <name evidence="1" type="ORF">FCALED_LOCUS3825</name>
</gene>
<dbReference type="AlphaFoldDB" id="A0A9N8ZQI2"/>
<proteinExistence type="predicted"/>
<comment type="caution">
    <text evidence="1">The sequence shown here is derived from an EMBL/GenBank/DDBJ whole genome shotgun (WGS) entry which is preliminary data.</text>
</comment>
<accession>A0A9N8ZQI2</accession>
<organism evidence="1 2">
    <name type="scientific">Funneliformis caledonium</name>
    <dbReference type="NCBI Taxonomy" id="1117310"/>
    <lineage>
        <taxon>Eukaryota</taxon>
        <taxon>Fungi</taxon>
        <taxon>Fungi incertae sedis</taxon>
        <taxon>Mucoromycota</taxon>
        <taxon>Glomeromycotina</taxon>
        <taxon>Glomeromycetes</taxon>
        <taxon>Glomerales</taxon>
        <taxon>Glomeraceae</taxon>
        <taxon>Funneliformis</taxon>
    </lineage>
</organism>
<evidence type="ECO:0000313" key="1">
    <source>
        <dbReference type="EMBL" id="CAG8503454.1"/>
    </source>
</evidence>
<name>A0A9N8ZQI2_9GLOM</name>
<protein>
    <submittedName>
        <fullName evidence="1">10423_t:CDS:1</fullName>
    </submittedName>
</protein>
<sequence>MSWQLFEFFINNHDSITESELVAHGSNFRIKQGAKRKNELMIDKRITD</sequence>
<keyword evidence="2" id="KW-1185">Reference proteome</keyword>
<reference evidence="1" key="1">
    <citation type="submission" date="2021-06" db="EMBL/GenBank/DDBJ databases">
        <authorList>
            <person name="Kallberg Y."/>
            <person name="Tangrot J."/>
            <person name="Rosling A."/>
        </authorList>
    </citation>
    <scope>NUCLEOTIDE SEQUENCE</scope>
    <source>
        <strain evidence="1">UK204</strain>
    </source>
</reference>
<dbReference type="Proteomes" id="UP000789570">
    <property type="component" value="Unassembled WGS sequence"/>
</dbReference>